<reference evidence="6 7" key="1">
    <citation type="journal article" date="2007" name="Proc. Natl. Acad. Sci. U.S.A.">
        <title>Dandruff-associated Malassezia genomes reveal convergent and divergent virulence traits shared with plant and human fungal pathogens.</title>
        <authorList>
            <person name="Xu J."/>
            <person name="Saunders C.W."/>
            <person name="Hu P."/>
            <person name="Grant R.A."/>
            <person name="Boekhout T."/>
            <person name="Kuramae E.E."/>
            <person name="Kronstad J.W."/>
            <person name="Deangelis Y.M."/>
            <person name="Reeder N.L."/>
            <person name="Johnstone K.R."/>
            <person name="Leland M."/>
            <person name="Fieno A.M."/>
            <person name="Begley W.M."/>
            <person name="Sun Y."/>
            <person name="Lacey M.P."/>
            <person name="Chaudhary T."/>
            <person name="Keough T."/>
            <person name="Chu L."/>
            <person name="Sears R."/>
            <person name="Yuan B."/>
            <person name="Dawson T.L.Jr."/>
        </authorList>
    </citation>
    <scope>NUCLEOTIDE SEQUENCE [LARGE SCALE GENOMIC DNA]</scope>
    <source>
        <strain evidence="7">ATCC MYA-4612 / CBS 7966</strain>
    </source>
</reference>
<dbReference type="PANTHER" id="PTHR13964:SF27">
    <property type="entry name" value="HAT-TRICK, ISOFORM D"/>
    <property type="match status" value="1"/>
</dbReference>
<dbReference type="Pfam" id="PF05397">
    <property type="entry name" value="Med15_fungi"/>
    <property type="match status" value="1"/>
</dbReference>
<dbReference type="PANTHER" id="PTHR13964">
    <property type="entry name" value="RBP-RELATED"/>
    <property type="match status" value="1"/>
</dbReference>
<feature type="region of interest" description="Disordered" evidence="4">
    <location>
        <begin position="917"/>
        <end position="980"/>
    </location>
</feature>
<dbReference type="InterPro" id="IPR008626">
    <property type="entry name" value="Mediator_Med15_fun"/>
</dbReference>
<dbReference type="SUPFAM" id="SSF46774">
    <property type="entry name" value="ARID-like"/>
    <property type="match status" value="1"/>
</dbReference>
<evidence type="ECO:0000256" key="1">
    <source>
        <dbReference type="ARBA" id="ARBA00023015"/>
    </source>
</evidence>
<dbReference type="AlphaFoldDB" id="A8Q8K3"/>
<keyword evidence="3" id="KW-0539">Nucleus</keyword>
<dbReference type="RefSeq" id="XP_001729742.1">
    <property type="nucleotide sequence ID" value="XM_001729690.1"/>
</dbReference>
<dbReference type="InParanoid" id="A8Q8K3"/>
<evidence type="ECO:0000313" key="7">
    <source>
        <dbReference type="Proteomes" id="UP000008837"/>
    </source>
</evidence>
<proteinExistence type="predicted"/>
<dbReference type="GO" id="GO:0016592">
    <property type="term" value="C:mediator complex"/>
    <property type="evidence" value="ECO:0007669"/>
    <property type="project" value="InterPro"/>
</dbReference>
<keyword evidence="2" id="KW-0804">Transcription</keyword>
<feature type="region of interest" description="Disordered" evidence="4">
    <location>
        <begin position="736"/>
        <end position="829"/>
    </location>
</feature>
<feature type="compositionally biased region" description="Polar residues" evidence="4">
    <location>
        <begin position="530"/>
        <end position="544"/>
    </location>
</feature>
<feature type="compositionally biased region" description="Polar residues" evidence="4">
    <location>
        <begin position="945"/>
        <end position="955"/>
    </location>
</feature>
<dbReference type="OrthoDB" id="1938591at2759"/>
<feature type="compositionally biased region" description="Basic and acidic residues" evidence="4">
    <location>
        <begin position="788"/>
        <end position="805"/>
    </location>
</feature>
<dbReference type="STRING" id="425265.A8Q8K3"/>
<organism evidence="6 7">
    <name type="scientific">Malassezia globosa (strain ATCC MYA-4612 / CBS 7966)</name>
    <name type="common">Dandruff-associated fungus</name>
    <dbReference type="NCBI Taxonomy" id="425265"/>
    <lineage>
        <taxon>Eukaryota</taxon>
        <taxon>Fungi</taxon>
        <taxon>Dikarya</taxon>
        <taxon>Basidiomycota</taxon>
        <taxon>Ustilaginomycotina</taxon>
        <taxon>Malasseziomycetes</taxon>
        <taxon>Malasseziales</taxon>
        <taxon>Malasseziaceae</taxon>
        <taxon>Malassezia</taxon>
    </lineage>
</organism>
<name>A8Q8K3_MALGO</name>
<protein>
    <recommendedName>
        <fullName evidence="5">ARID domain-containing protein</fullName>
    </recommendedName>
</protein>
<dbReference type="InterPro" id="IPR051232">
    <property type="entry name" value="ARID/SWI1_ChromRemod"/>
</dbReference>
<keyword evidence="1" id="KW-0805">Transcription regulation</keyword>
<dbReference type="Pfam" id="PF01388">
    <property type="entry name" value="ARID"/>
    <property type="match status" value="1"/>
</dbReference>
<dbReference type="GO" id="GO:0000976">
    <property type="term" value="F:transcription cis-regulatory region binding"/>
    <property type="evidence" value="ECO:0007669"/>
    <property type="project" value="TreeGrafter"/>
</dbReference>
<dbReference type="Gene3D" id="1.10.150.60">
    <property type="entry name" value="ARID DNA-binding domain"/>
    <property type="match status" value="1"/>
</dbReference>
<accession>A8Q8K3</accession>
<evidence type="ECO:0000313" key="6">
    <source>
        <dbReference type="EMBL" id="EDP42528.1"/>
    </source>
</evidence>
<dbReference type="EMBL" id="AAYY01000011">
    <property type="protein sequence ID" value="EDP42528.1"/>
    <property type="molecule type" value="Genomic_DNA"/>
</dbReference>
<feature type="region of interest" description="Disordered" evidence="4">
    <location>
        <begin position="564"/>
        <end position="602"/>
    </location>
</feature>
<feature type="domain" description="ARID" evidence="5">
    <location>
        <begin position="358"/>
        <end position="454"/>
    </location>
</feature>
<feature type="region of interest" description="Disordered" evidence="4">
    <location>
        <begin position="204"/>
        <end position="228"/>
    </location>
</feature>
<dbReference type="SMART" id="SM00501">
    <property type="entry name" value="BRIGHT"/>
    <property type="match status" value="1"/>
</dbReference>
<dbReference type="GO" id="GO:0006357">
    <property type="term" value="P:regulation of transcription by RNA polymerase II"/>
    <property type="evidence" value="ECO:0007669"/>
    <property type="project" value="InterPro"/>
</dbReference>
<evidence type="ECO:0000256" key="3">
    <source>
        <dbReference type="ARBA" id="ARBA00023242"/>
    </source>
</evidence>
<dbReference type="GeneID" id="5854048"/>
<dbReference type="SMART" id="SM01014">
    <property type="entry name" value="ARID"/>
    <property type="match status" value="1"/>
</dbReference>
<sequence length="992" mass="110143">MSFPQGGGFLGNTQQQLAQLAQQQQHMQARQQAFQTQQHNLQPFPKSQQEYLQNLTPQQLQALLNQKSQSMQPGTHTGQYPQPSMLNTLNQGMPIPGSSSGVTNSQQASMNNVMLDMVNKAKAGLLNPVQLSHLRAILEQQSSQSNQQPMTPKVMMPANISAPGSMPAMQRTVQAMPMKQSMMMQNQGTPTAISQAALNPVMDASKLQQQQQQQSPQQQQQQPQQHQTNMLQGLQFVQKIQQRISEIEQKLASSTNDLERQSLLHNRQELHRVQATLIQKLTQGSQIQQPVSTSSSPLIGGLSNPLVTSFAQTNVNTPSSKSSVNLMNGATMNMPSVQPYRMQNIPTTAPNAPASNVSLSPEQFKRALMDLMHRHGKAIQMNPVVNGREVDLYQLFTLVQSFGGSKTISQNGRWASVAVSLGFVSMNQTQLVAISLQLSQVYKNYLELFEEVWNRALLHQISISNSVPMAKSNISDSLQANSTSMNQNSATQSPRFSTLMQNPSMPATTPNSFLSDQLTPMPPAPEHLSNVVQPQTSQFSSPIQLSAKAPNMHSVQMKWPIDQSVSTPAPQASQPRSTDLGNLSQQAPPNKSSPEKQRQSSIKVTTKMLEEARSLLNKIDLSLSMSRPKLPIIESIQEEEKAMIFQQVQSLVPLKATVLALLPVFLAMTKNVEPAKRVKIMICIFEDQLALLPQKQCILKMADLEKLKVQMTRCIGFVRLNDEKLAQKIIAKTLSAQTDQARPDESQDNSRNETSPLESSKKNRVNTLTPGKAEDDDIEITAANIRTGGKDFGHDEQSNGKDEKSIINTEVSPKLVNKMRSDRSADATDQAVQKLIGEQNRNQDLSNSAPIRFVEKAWKELIMIEAQNKETSINARELKNGFNDEIAWPNGSFASYVFAAMNLPYPVGNQGHDKFFEFNQSTPNQRNKSSGEERSSVILGKRSGTLPNSNDSDTAQDLWGESFPTNEESQQKNKNYENENSDWWTNENLFNL</sequence>
<dbReference type="KEGG" id="mgl:MGL_3286"/>
<feature type="compositionally biased region" description="Polar residues" evidence="4">
    <location>
        <begin position="564"/>
        <end position="592"/>
    </location>
</feature>
<evidence type="ECO:0000256" key="2">
    <source>
        <dbReference type="ARBA" id="ARBA00023163"/>
    </source>
</evidence>
<dbReference type="VEuPathDB" id="FungiDB:MGL_3286"/>
<gene>
    <name evidence="6" type="ORF">MGL_3286</name>
</gene>
<dbReference type="GO" id="GO:0016514">
    <property type="term" value="C:SWI/SNF complex"/>
    <property type="evidence" value="ECO:0007669"/>
    <property type="project" value="TreeGrafter"/>
</dbReference>
<feature type="region of interest" description="Disordered" evidence="4">
    <location>
        <begin position="480"/>
        <end position="544"/>
    </location>
</feature>
<feature type="compositionally biased region" description="Polar residues" evidence="4">
    <location>
        <begin position="480"/>
        <end position="518"/>
    </location>
</feature>
<feature type="compositionally biased region" description="Basic and acidic residues" evidence="4">
    <location>
        <begin position="741"/>
        <end position="751"/>
    </location>
</feature>
<dbReference type="InterPro" id="IPR001606">
    <property type="entry name" value="ARID_dom"/>
</dbReference>
<dbReference type="GO" id="GO:0003712">
    <property type="term" value="F:transcription coregulator activity"/>
    <property type="evidence" value="ECO:0007669"/>
    <property type="project" value="InterPro"/>
</dbReference>
<dbReference type="InterPro" id="IPR036431">
    <property type="entry name" value="ARID_dom_sf"/>
</dbReference>
<dbReference type="PROSITE" id="PS51011">
    <property type="entry name" value="ARID"/>
    <property type="match status" value="1"/>
</dbReference>
<feature type="compositionally biased region" description="Polar residues" evidence="4">
    <location>
        <begin position="918"/>
        <end position="928"/>
    </location>
</feature>
<comment type="caution">
    <text evidence="6">The sequence shown here is derived from an EMBL/GenBank/DDBJ whole genome shotgun (WGS) entry which is preliminary data.</text>
</comment>
<feature type="compositionally biased region" description="Low complexity" evidence="4">
    <location>
        <begin position="208"/>
        <end position="227"/>
    </location>
</feature>
<evidence type="ECO:0000259" key="5">
    <source>
        <dbReference type="PROSITE" id="PS51011"/>
    </source>
</evidence>
<dbReference type="Proteomes" id="UP000008837">
    <property type="component" value="Unassembled WGS sequence"/>
</dbReference>
<dbReference type="OMA" id="MTRCIGF"/>
<keyword evidence="7" id="KW-1185">Reference proteome</keyword>
<evidence type="ECO:0000256" key="4">
    <source>
        <dbReference type="SAM" id="MobiDB-lite"/>
    </source>
</evidence>